<dbReference type="InterPro" id="IPR052340">
    <property type="entry name" value="RNase_Y/CdgJ"/>
</dbReference>
<dbReference type="SUPFAM" id="SSF52172">
    <property type="entry name" value="CheY-like"/>
    <property type="match status" value="1"/>
</dbReference>
<dbReference type="EMBL" id="OX365700">
    <property type="protein sequence ID" value="CAI4030858.1"/>
    <property type="molecule type" value="Genomic_DNA"/>
</dbReference>
<dbReference type="PANTHER" id="PTHR33525:SF6">
    <property type="entry name" value="HDOD DOMAIN-CONTAINING PROTEIN"/>
    <property type="match status" value="1"/>
</dbReference>
<evidence type="ECO:0000259" key="3">
    <source>
        <dbReference type="PROSITE" id="PS51833"/>
    </source>
</evidence>
<dbReference type="RefSeq" id="WP_289267829.1">
    <property type="nucleotide sequence ID" value="NZ_OX365700.1"/>
</dbReference>
<evidence type="ECO:0000259" key="2">
    <source>
        <dbReference type="PROSITE" id="PS50110"/>
    </source>
</evidence>
<reference evidence="4" key="1">
    <citation type="submission" date="2022-10" db="EMBL/GenBank/DDBJ databases">
        <authorList>
            <person name="Koch H."/>
        </authorList>
    </citation>
    <scope>NUCLEOTIDE SEQUENCE</scope>
    <source>
        <strain evidence="4">DNF</strain>
    </source>
</reference>
<protein>
    <submittedName>
        <fullName evidence="4">HDOD domain-containing protein</fullName>
    </submittedName>
</protein>
<name>A0AA86MXI5_9BACT</name>
<sequence length="390" mass="41950">MKRILLVDGDPAALRLLQQELAVLREACDLSFVAGAAEALALLEQSTYDVVLTDIHLGGMGGLELLAEVKRRYPQVVRLAYSGCAHQDLVVRGLAVAHQVLPKPLSAELVWGTVSRACALRDQLGSAALLTLVSGLHRLPSLPSVYEELVTVARDDSSTIDQAARIIVKDAGLAAHLLHIVNSVFFNLRRTVVSPAHAVALLGLETVSALVLSASVHQTLQTAESDRATVASLQRHGLAVAQSARQFVSMEEVGRLALDQAFTAGLLHDLGRLVLETQMPAECRAVRQLMEGERLTDVEAERVVLHATHAQVGGYVLALWGLGAAVVEAVVFHHEPRSAHRREFSVLTAVHVADGCAQAERSGMESGKVDHEYLAEIGFADRFAQWKAAV</sequence>
<gene>
    <name evidence="4" type="ORF">DNFV4_01290</name>
</gene>
<dbReference type="PROSITE" id="PS51833">
    <property type="entry name" value="HDOD"/>
    <property type="match status" value="1"/>
</dbReference>
<dbReference type="KEGG" id="nti:DNFV4_01290"/>
<keyword evidence="1" id="KW-0597">Phosphoprotein</keyword>
<feature type="modified residue" description="4-aspartylphosphate" evidence="1">
    <location>
        <position position="54"/>
    </location>
</feature>
<dbReference type="Proteomes" id="UP001179121">
    <property type="component" value="Chromosome"/>
</dbReference>
<feature type="domain" description="Response regulatory" evidence="2">
    <location>
        <begin position="3"/>
        <end position="118"/>
    </location>
</feature>
<dbReference type="AlphaFoldDB" id="A0AA86MXI5"/>
<accession>A0AA86MXI5</accession>
<keyword evidence="5" id="KW-1185">Reference proteome</keyword>
<dbReference type="InterPro" id="IPR013976">
    <property type="entry name" value="HDOD"/>
</dbReference>
<dbReference type="PANTHER" id="PTHR33525">
    <property type="match status" value="1"/>
</dbReference>
<dbReference type="Pfam" id="PF00072">
    <property type="entry name" value="Response_reg"/>
    <property type="match status" value="1"/>
</dbReference>
<organism evidence="4 5">
    <name type="scientific">Nitrospira tepida</name>
    <dbReference type="NCBI Taxonomy" id="2973512"/>
    <lineage>
        <taxon>Bacteria</taxon>
        <taxon>Pseudomonadati</taxon>
        <taxon>Nitrospirota</taxon>
        <taxon>Nitrospiria</taxon>
        <taxon>Nitrospirales</taxon>
        <taxon>Nitrospiraceae</taxon>
        <taxon>Nitrospira</taxon>
    </lineage>
</organism>
<evidence type="ECO:0000256" key="1">
    <source>
        <dbReference type="PROSITE-ProRule" id="PRU00169"/>
    </source>
</evidence>
<proteinExistence type="predicted"/>
<dbReference type="InterPro" id="IPR011006">
    <property type="entry name" value="CheY-like_superfamily"/>
</dbReference>
<dbReference type="SUPFAM" id="SSF109604">
    <property type="entry name" value="HD-domain/PDEase-like"/>
    <property type="match status" value="1"/>
</dbReference>
<evidence type="ECO:0000313" key="5">
    <source>
        <dbReference type="Proteomes" id="UP001179121"/>
    </source>
</evidence>
<dbReference type="Gene3D" id="1.10.3210.10">
    <property type="entry name" value="Hypothetical protein af1432"/>
    <property type="match status" value="1"/>
</dbReference>
<dbReference type="InterPro" id="IPR001789">
    <property type="entry name" value="Sig_transdc_resp-reg_receiver"/>
</dbReference>
<feature type="domain" description="HDOD" evidence="3">
    <location>
        <begin position="139"/>
        <end position="336"/>
    </location>
</feature>
<dbReference type="GO" id="GO:0000160">
    <property type="term" value="P:phosphorelay signal transduction system"/>
    <property type="evidence" value="ECO:0007669"/>
    <property type="project" value="InterPro"/>
</dbReference>
<dbReference type="Gene3D" id="3.40.50.2300">
    <property type="match status" value="1"/>
</dbReference>
<evidence type="ECO:0000313" key="4">
    <source>
        <dbReference type="EMBL" id="CAI4030858.1"/>
    </source>
</evidence>
<dbReference type="SMART" id="SM00448">
    <property type="entry name" value="REC"/>
    <property type="match status" value="1"/>
</dbReference>
<dbReference type="Pfam" id="PF08668">
    <property type="entry name" value="HDOD"/>
    <property type="match status" value="1"/>
</dbReference>
<dbReference type="PROSITE" id="PS50110">
    <property type="entry name" value="RESPONSE_REGULATORY"/>
    <property type="match status" value="1"/>
</dbReference>